<dbReference type="eggNOG" id="COG0626">
    <property type="taxonomic scope" value="Bacteria"/>
</dbReference>
<evidence type="ECO:0000256" key="3">
    <source>
        <dbReference type="PIRSR" id="PIRSR001434-2"/>
    </source>
</evidence>
<protein>
    <submittedName>
        <fullName evidence="5">Cystathionine gamma-synthase</fullName>
    </submittedName>
</protein>
<gene>
    <name evidence="5" type="ORF">U27_01632</name>
</gene>
<reference evidence="5" key="1">
    <citation type="journal article" date="2015" name="PeerJ">
        <title>First genomic representation of candidate bacterial phylum KSB3 points to enhanced environmental sensing as a trigger of wastewater bulking.</title>
        <authorList>
            <person name="Sekiguchi Y."/>
            <person name="Ohashi A."/>
            <person name="Parks D.H."/>
            <person name="Yamauchi T."/>
            <person name="Tyson G.W."/>
            <person name="Hugenholtz P."/>
        </authorList>
    </citation>
    <scope>NUCLEOTIDE SEQUENCE [LARGE SCALE GENOMIC DNA]</scope>
</reference>
<sequence length="385" mass="43090">MKDEKQISYILNELGEEGFAFSPVSVPIYETSIFSFQSFAEFKQALQCERTAHLYTRGNNPTVEVVEKKLAALEGGEKAKLFAAGVAAIAAATMAFLQSGDHVVCVRDCYSWTTTLFTRYLKRFQVDVTYIEGKTLVEWEAAMRPNTKLFYLESPTTFSFQLQDLRAVAQLAKAHKIKTVIDNSWATPYFQNPIEFGIDLVVHSCSKYISGHSDVVGGVVVGSEADIDHIFATEFLNIGAAPGPFESWLLLRGLRTLAVRLRQHQQNTAEVVNFLADHPQIEAVYYPFHHSHPQYDLAQRQMRGGSGLLSFTLKTRELEEIARFTDALQHIRRAVSWGGYESLIVPAAVVSSQDPERINFVRLHVGLESPELIIDDLAQALDQIG</sequence>
<evidence type="ECO:0000256" key="2">
    <source>
        <dbReference type="ARBA" id="ARBA00022898"/>
    </source>
</evidence>
<dbReference type="InterPro" id="IPR015422">
    <property type="entry name" value="PyrdxlP-dep_Trfase_small"/>
</dbReference>
<evidence type="ECO:0000256" key="4">
    <source>
        <dbReference type="RuleBase" id="RU362118"/>
    </source>
</evidence>
<feature type="modified residue" description="N6-(pyridoxal phosphate)lysine" evidence="3">
    <location>
        <position position="207"/>
    </location>
</feature>
<dbReference type="InterPro" id="IPR015421">
    <property type="entry name" value="PyrdxlP-dep_Trfase_major"/>
</dbReference>
<accession>A0A0S6W8U4</accession>
<evidence type="ECO:0000256" key="1">
    <source>
        <dbReference type="ARBA" id="ARBA00001933"/>
    </source>
</evidence>
<comment type="cofactor">
    <cofactor evidence="1 4">
        <name>pyridoxal 5'-phosphate</name>
        <dbReference type="ChEBI" id="CHEBI:597326"/>
    </cofactor>
</comment>
<dbReference type="Gene3D" id="3.90.1150.10">
    <property type="entry name" value="Aspartate Aminotransferase, domain 1"/>
    <property type="match status" value="1"/>
</dbReference>
<dbReference type="GO" id="GO:0016846">
    <property type="term" value="F:carbon-sulfur lyase activity"/>
    <property type="evidence" value="ECO:0007669"/>
    <property type="project" value="TreeGrafter"/>
</dbReference>
<comment type="similarity">
    <text evidence="4">Belongs to the trans-sulfuration enzymes family.</text>
</comment>
<dbReference type="PANTHER" id="PTHR11808:SF80">
    <property type="entry name" value="CYSTATHIONINE GAMMA-LYASE"/>
    <property type="match status" value="1"/>
</dbReference>
<dbReference type="InterPro" id="IPR000277">
    <property type="entry name" value="Cys/Met-Metab_PyrdxlP-dep_enz"/>
</dbReference>
<dbReference type="EMBL" id="DF820463">
    <property type="protein sequence ID" value="GAK54802.1"/>
    <property type="molecule type" value="Genomic_DNA"/>
</dbReference>
<dbReference type="GO" id="GO:0005737">
    <property type="term" value="C:cytoplasm"/>
    <property type="evidence" value="ECO:0007669"/>
    <property type="project" value="TreeGrafter"/>
</dbReference>
<proteinExistence type="inferred from homology"/>
<dbReference type="GO" id="GO:0030170">
    <property type="term" value="F:pyridoxal phosphate binding"/>
    <property type="evidence" value="ECO:0007669"/>
    <property type="project" value="InterPro"/>
</dbReference>
<name>A0A0S6W8U4_VECG1</name>
<dbReference type="HOGENOM" id="CLU_018986_2_0_0"/>
<dbReference type="STRING" id="1499967.U27_01632"/>
<dbReference type="PIRSF" id="PIRSF001434">
    <property type="entry name" value="CGS"/>
    <property type="match status" value="1"/>
</dbReference>
<dbReference type="InterPro" id="IPR015424">
    <property type="entry name" value="PyrdxlP-dep_Trfase"/>
</dbReference>
<keyword evidence="2 3" id="KW-0663">Pyridoxal phosphate</keyword>
<dbReference type="SUPFAM" id="SSF53383">
    <property type="entry name" value="PLP-dependent transferases"/>
    <property type="match status" value="1"/>
</dbReference>
<dbReference type="Gene3D" id="3.40.640.10">
    <property type="entry name" value="Type I PLP-dependent aspartate aminotransferase-like (Major domain)"/>
    <property type="match status" value="1"/>
</dbReference>
<evidence type="ECO:0000313" key="5">
    <source>
        <dbReference type="EMBL" id="GAK54802.1"/>
    </source>
</evidence>
<keyword evidence="6" id="KW-1185">Reference proteome</keyword>
<dbReference type="CDD" id="cd00614">
    <property type="entry name" value="CGS_like"/>
    <property type="match status" value="1"/>
</dbReference>
<organism evidence="5">
    <name type="scientific">Vecturithrix granuli</name>
    <dbReference type="NCBI Taxonomy" id="1499967"/>
    <lineage>
        <taxon>Bacteria</taxon>
        <taxon>Candidatus Moduliflexota</taxon>
        <taxon>Candidatus Vecturitrichia</taxon>
        <taxon>Candidatus Vecturitrichales</taxon>
        <taxon>Candidatus Vecturitrichaceae</taxon>
        <taxon>Candidatus Vecturithrix</taxon>
    </lineage>
</organism>
<dbReference type="Proteomes" id="UP000030661">
    <property type="component" value="Unassembled WGS sequence"/>
</dbReference>
<dbReference type="GO" id="GO:0019346">
    <property type="term" value="P:transsulfuration"/>
    <property type="evidence" value="ECO:0007669"/>
    <property type="project" value="InterPro"/>
</dbReference>
<dbReference type="PANTHER" id="PTHR11808">
    <property type="entry name" value="TRANS-SULFURATION ENZYME FAMILY MEMBER"/>
    <property type="match status" value="1"/>
</dbReference>
<dbReference type="AlphaFoldDB" id="A0A0S6W8U4"/>
<evidence type="ECO:0000313" key="6">
    <source>
        <dbReference type="Proteomes" id="UP000030661"/>
    </source>
</evidence>
<dbReference type="Pfam" id="PF01053">
    <property type="entry name" value="Cys_Met_Meta_PP"/>
    <property type="match status" value="1"/>
</dbReference>
<dbReference type="FunFam" id="3.40.640.10:FF:000046">
    <property type="entry name" value="Cystathionine gamma-lyase"/>
    <property type="match status" value="1"/>
</dbReference>